<dbReference type="Proteomes" id="UP000438699">
    <property type="component" value="Unassembled WGS sequence"/>
</dbReference>
<dbReference type="EMBL" id="WAIE01000001">
    <property type="protein sequence ID" value="KAB1442803.1"/>
    <property type="molecule type" value="Genomic_DNA"/>
</dbReference>
<proteinExistence type="predicted"/>
<dbReference type="OrthoDB" id="9823317at2"/>
<comment type="caution">
    <text evidence="1">The sequence shown here is derived from an EMBL/GenBank/DDBJ whole genome shotgun (WGS) entry which is preliminary data.</text>
</comment>
<dbReference type="RefSeq" id="WP_151148994.1">
    <property type="nucleotide sequence ID" value="NZ_WAIE01000001.1"/>
</dbReference>
<accession>A0A6N6N4D4</accession>
<name>A0A6N6N4D4_9BACT</name>
<organism evidence="1 2">
    <name type="scientific">Pseudodesulfovibrio senegalensis</name>
    <dbReference type="NCBI Taxonomy" id="1721087"/>
    <lineage>
        <taxon>Bacteria</taxon>
        <taxon>Pseudomonadati</taxon>
        <taxon>Thermodesulfobacteriota</taxon>
        <taxon>Desulfovibrionia</taxon>
        <taxon>Desulfovibrionales</taxon>
        <taxon>Desulfovibrionaceae</taxon>
    </lineage>
</organism>
<dbReference type="AlphaFoldDB" id="A0A6N6N4D4"/>
<evidence type="ECO:0000313" key="2">
    <source>
        <dbReference type="Proteomes" id="UP000438699"/>
    </source>
</evidence>
<reference evidence="1 2" key="1">
    <citation type="journal article" date="2017" name="Int. J. Syst. Evol. Microbiol.">
        <title>Desulfovibrio senegalensis sp. nov., a mesophilic sulfate reducer isolated from marine sediment.</title>
        <authorList>
            <person name="Thioye A."/>
            <person name="Gam Z.B.A."/>
            <person name="Mbengue M."/>
            <person name="Cayol J.L."/>
            <person name="Joseph-Bartoli M."/>
            <person name="Toure-Kane C."/>
            <person name="Labat M."/>
        </authorList>
    </citation>
    <scope>NUCLEOTIDE SEQUENCE [LARGE SCALE GENOMIC DNA]</scope>
    <source>
        <strain evidence="1 2">DSM 101509</strain>
    </source>
</reference>
<evidence type="ECO:0000313" key="1">
    <source>
        <dbReference type="EMBL" id="KAB1442803.1"/>
    </source>
</evidence>
<protein>
    <submittedName>
        <fullName evidence="1">Uncharacterized protein</fullName>
    </submittedName>
</protein>
<keyword evidence="2" id="KW-1185">Reference proteome</keyword>
<sequence length="383" mass="42389">MTMPFSGRSPVDEYGMDVFLHLGPGAVFQVADKFVNGTRMSNETLALALMRTGQPARKAVLSGLNSVRRQEVRDLLRTYETSDIEDLHTLEPAMEKAVDTVLQSTSRCLSRGMIHLASDMPEPSGASENPLLSRPLPHAHIAEFSPEGILGFWVLLAYRYDRLFNTAVDEALDSVRDGFTAGVLALAADDSDDDRFMAESGLLQTEFTAHYSDMLELARRGVMGICRDLSADELLDRLCDVTPLLFLERDRLPGLAESRTNILGSLFTQEVNLAADLLALAQTARVHGHAVLAEPEWAVDDAYLGAGLELLGKMEDAHLVQEVMSRRKDTLEREMRIKTDMTLRAALSLRQMRGPRELNEILGAYLPRPMDYQGLLDALTTGL</sequence>
<gene>
    <name evidence="1" type="ORF">F8A88_00565</name>
</gene>